<evidence type="ECO:0000256" key="4">
    <source>
        <dbReference type="ARBA" id="ARBA00022801"/>
    </source>
</evidence>
<dbReference type="OrthoDB" id="167668at2759"/>
<evidence type="ECO:0000256" key="1">
    <source>
        <dbReference type="ARBA" id="ARBA00010501"/>
    </source>
</evidence>
<evidence type="ECO:0000256" key="8">
    <source>
        <dbReference type="PIRSR" id="PIRSR628472-1"/>
    </source>
</evidence>
<feature type="region of interest" description="Disordered" evidence="10">
    <location>
        <begin position="51"/>
        <end position="76"/>
    </location>
</feature>
<feature type="active site" description="Nucleophile" evidence="8">
    <location>
        <position position="192"/>
    </location>
</feature>
<accession>A0A2K1L1P8</accession>
<keyword evidence="3 9" id="KW-0479">Metal-binding</keyword>
<dbReference type="InterPro" id="IPR006545">
    <property type="entry name" value="EYA_dom"/>
</dbReference>
<evidence type="ECO:0000256" key="3">
    <source>
        <dbReference type="ARBA" id="ARBA00022723"/>
    </source>
</evidence>
<comment type="cofactor">
    <cofactor evidence="9">
        <name>Mg(2+)</name>
        <dbReference type="ChEBI" id="CHEBI:18420"/>
    </cofactor>
    <text evidence="9">Binds 1 Mg(2+) ion per subunit.</text>
</comment>
<evidence type="ECO:0000256" key="9">
    <source>
        <dbReference type="PIRSR" id="PIRSR628472-2"/>
    </source>
</evidence>
<dbReference type="GO" id="GO:0004725">
    <property type="term" value="F:protein tyrosine phosphatase activity"/>
    <property type="evidence" value="ECO:0000318"/>
    <property type="project" value="GO_Central"/>
</dbReference>
<dbReference type="Gramene" id="Pp3c2_15970V3.1">
    <property type="protein sequence ID" value="Pp3c2_15970V3.1"/>
    <property type="gene ID" value="Pp3c2_15970"/>
</dbReference>
<feature type="compositionally biased region" description="Basic and acidic residues" evidence="10">
    <location>
        <begin position="151"/>
        <end position="160"/>
    </location>
</feature>
<dbReference type="PaxDb" id="3218-PP1S30_306V6.1"/>
<sequence>MDLQLPRQDASTPLPAASSTRPLAPPPAPSSPPSLCQAKRARLTPMSDQILSGMANNDEGVGPVYDPHSNNLKETPRTEKLSGISALPNETNGLQPNNEEHLLDSKIIHSKYTEEQLAAEPLLGIAEWLNCAPAALTSPPPPKYHSPKSGGSDRSEDINEVRSGSETPPKLPEVEGSTRPVKSTDPTLYVWDLDETLIIFQTLRNGRYAELYKGSKDPREACELGRRWESLILDICDDYFFYKQVENYNEPSLLSLQDFDDGADLSQYNFDGDNLTVPVDTANKNKLAYRHRFIGELYEKGLEKLLTQDQLTEWNNLYEATDIFTDGWLTAGRELLEACQRANQHLNEKQHKAESLNTGNCDPILQASTCVKNYNILVTSGTLVPSLVKCMLFRLDSYFHHLNIYSSREVGKLQCFYWIRERVQGLPVRFCVVGDGIDECEAAQWLAWPFVKINIGPDADNRLPIMSMEILEQNMRTIYKLDQ</sequence>
<dbReference type="FunCoup" id="A0A2K1L1P8">
    <property type="interactions" value="1366"/>
</dbReference>
<comment type="similarity">
    <text evidence="1">Belongs to the HAD-like hydrolase superfamily. EYA family.</text>
</comment>
<dbReference type="Gramene" id="Pp3c2_15970V3.2">
    <property type="protein sequence ID" value="Pp3c2_15970V3.2"/>
    <property type="gene ID" value="Pp3c2_15970"/>
</dbReference>
<evidence type="ECO:0000256" key="6">
    <source>
        <dbReference type="ARBA" id="ARBA00022912"/>
    </source>
</evidence>
<dbReference type="EMBL" id="ABEU02000002">
    <property type="protein sequence ID" value="PNR59952.1"/>
    <property type="molecule type" value="Genomic_DNA"/>
</dbReference>
<evidence type="ECO:0000313" key="12">
    <source>
        <dbReference type="EnsemblPlants" id="Pp3c2_15970V3.1"/>
    </source>
</evidence>
<dbReference type="InterPro" id="IPR038102">
    <property type="entry name" value="EYA_dom_sf"/>
</dbReference>
<comment type="catalytic activity">
    <reaction evidence="7">
        <text>O-phospho-L-tyrosyl-[protein] + H2O = L-tyrosyl-[protein] + phosphate</text>
        <dbReference type="Rhea" id="RHEA:10684"/>
        <dbReference type="Rhea" id="RHEA-COMP:10136"/>
        <dbReference type="Rhea" id="RHEA-COMP:20101"/>
        <dbReference type="ChEBI" id="CHEBI:15377"/>
        <dbReference type="ChEBI" id="CHEBI:43474"/>
        <dbReference type="ChEBI" id="CHEBI:46858"/>
        <dbReference type="ChEBI" id="CHEBI:61978"/>
        <dbReference type="EC" id="3.1.3.48"/>
    </reaction>
</comment>
<feature type="binding site" evidence="9">
    <location>
        <position position="192"/>
    </location>
    <ligand>
        <name>Mg(2+)</name>
        <dbReference type="ChEBI" id="CHEBI:18420"/>
    </ligand>
</feature>
<evidence type="ECO:0000256" key="2">
    <source>
        <dbReference type="ARBA" id="ARBA00013064"/>
    </source>
</evidence>
<reference evidence="12" key="3">
    <citation type="submission" date="2020-12" db="UniProtKB">
        <authorList>
            <consortium name="EnsemblPlants"/>
        </authorList>
    </citation>
    <scope>IDENTIFICATION</scope>
</reference>
<dbReference type="GeneID" id="112294730"/>
<dbReference type="PANTHER" id="PTHR10190:SF16">
    <property type="entry name" value="DEVELOPMENTAL PROTEIN EYES ABSENT"/>
    <property type="match status" value="1"/>
</dbReference>
<feature type="binding site" evidence="9">
    <location>
        <position position="194"/>
    </location>
    <ligand>
        <name>Mg(2+)</name>
        <dbReference type="ChEBI" id="CHEBI:18420"/>
    </ligand>
</feature>
<dbReference type="InterPro" id="IPR028472">
    <property type="entry name" value="EYA"/>
</dbReference>
<feature type="compositionally biased region" description="Pro residues" evidence="10">
    <location>
        <begin position="23"/>
        <end position="32"/>
    </location>
</feature>
<feature type="region of interest" description="Disordered" evidence="10">
    <location>
        <begin position="138"/>
        <end position="181"/>
    </location>
</feature>
<dbReference type="RefSeq" id="XP_024401276.1">
    <property type="nucleotide sequence ID" value="XM_024545508.2"/>
</dbReference>
<reference evidence="11 13" key="1">
    <citation type="journal article" date="2008" name="Science">
        <title>The Physcomitrella genome reveals evolutionary insights into the conquest of land by plants.</title>
        <authorList>
            <person name="Rensing S."/>
            <person name="Lang D."/>
            <person name="Zimmer A."/>
            <person name="Terry A."/>
            <person name="Salamov A."/>
            <person name="Shapiro H."/>
            <person name="Nishiyama T."/>
            <person name="Perroud P.-F."/>
            <person name="Lindquist E."/>
            <person name="Kamisugi Y."/>
            <person name="Tanahashi T."/>
            <person name="Sakakibara K."/>
            <person name="Fujita T."/>
            <person name="Oishi K."/>
            <person name="Shin-I T."/>
            <person name="Kuroki Y."/>
            <person name="Toyoda A."/>
            <person name="Suzuki Y."/>
            <person name="Hashimoto A."/>
            <person name="Yamaguchi K."/>
            <person name="Sugano A."/>
            <person name="Kohara Y."/>
            <person name="Fujiyama A."/>
            <person name="Anterola A."/>
            <person name="Aoki S."/>
            <person name="Ashton N."/>
            <person name="Barbazuk W.B."/>
            <person name="Barker E."/>
            <person name="Bennetzen J."/>
            <person name="Bezanilla M."/>
            <person name="Blankenship R."/>
            <person name="Cho S.H."/>
            <person name="Dutcher S."/>
            <person name="Estelle M."/>
            <person name="Fawcett J.A."/>
            <person name="Gundlach H."/>
            <person name="Hanada K."/>
            <person name="Heyl A."/>
            <person name="Hicks K.A."/>
            <person name="Hugh J."/>
            <person name="Lohr M."/>
            <person name="Mayer K."/>
            <person name="Melkozernov A."/>
            <person name="Murata T."/>
            <person name="Nelson D."/>
            <person name="Pils B."/>
            <person name="Prigge M."/>
            <person name="Reiss B."/>
            <person name="Renner T."/>
            <person name="Rombauts S."/>
            <person name="Rushton P."/>
            <person name="Sanderfoot A."/>
            <person name="Schween G."/>
            <person name="Shiu S.-H."/>
            <person name="Stueber K."/>
            <person name="Theodoulou F.L."/>
            <person name="Tu H."/>
            <person name="Van de Peer Y."/>
            <person name="Verrier P.J."/>
            <person name="Waters E."/>
            <person name="Wood A."/>
            <person name="Yang L."/>
            <person name="Cove D."/>
            <person name="Cuming A."/>
            <person name="Hasebe M."/>
            <person name="Lucas S."/>
            <person name="Mishler D.B."/>
            <person name="Reski R."/>
            <person name="Grigoriev I."/>
            <person name="Quatrano R.S."/>
            <person name="Boore J.L."/>
        </authorList>
    </citation>
    <scope>NUCLEOTIDE SEQUENCE [LARGE SCALE GENOMIC DNA]</scope>
    <source>
        <strain evidence="12 13">cv. Gransden 2004</strain>
    </source>
</reference>
<name>A0A2K1L1P8_PHYPA</name>
<dbReference type="GO" id="GO:0005634">
    <property type="term" value="C:nucleus"/>
    <property type="evidence" value="ECO:0000318"/>
    <property type="project" value="GO_Central"/>
</dbReference>
<dbReference type="Gene3D" id="3.40.50.12350">
    <property type="match status" value="1"/>
</dbReference>
<dbReference type="GO" id="GO:0045739">
    <property type="term" value="P:positive regulation of DNA repair"/>
    <property type="evidence" value="ECO:0000318"/>
    <property type="project" value="GO_Central"/>
</dbReference>
<evidence type="ECO:0000313" key="13">
    <source>
        <dbReference type="Proteomes" id="UP000006727"/>
    </source>
</evidence>
<keyword evidence="4" id="KW-0378">Hydrolase</keyword>
<dbReference type="EC" id="3.1.3.48" evidence="2"/>
<organism evidence="11">
    <name type="scientific">Physcomitrium patens</name>
    <name type="common">Spreading-leaved earth moss</name>
    <name type="synonym">Physcomitrella patens</name>
    <dbReference type="NCBI Taxonomy" id="3218"/>
    <lineage>
        <taxon>Eukaryota</taxon>
        <taxon>Viridiplantae</taxon>
        <taxon>Streptophyta</taxon>
        <taxon>Embryophyta</taxon>
        <taxon>Bryophyta</taxon>
        <taxon>Bryophytina</taxon>
        <taxon>Bryopsida</taxon>
        <taxon>Funariidae</taxon>
        <taxon>Funariales</taxon>
        <taxon>Funariaceae</taxon>
        <taxon>Physcomitrium</taxon>
    </lineage>
</organism>
<evidence type="ECO:0000313" key="11">
    <source>
        <dbReference type="EMBL" id="PNR59952.1"/>
    </source>
</evidence>
<feature type="active site" description="Proton donor" evidence="8">
    <location>
        <position position="194"/>
    </location>
</feature>
<dbReference type="EnsemblPlants" id="Pp3c2_15970V3.2">
    <property type="protein sequence ID" value="Pp3c2_15970V3.2"/>
    <property type="gene ID" value="Pp3c2_15970"/>
</dbReference>
<dbReference type="PANTHER" id="PTHR10190">
    <property type="entry name" value="EYES ABSENT"/>
    <property type="match status" value="1"/>
</dbReference>
<feature type="compositionally biased region" description="Low complexity" evidence="10">
    <location>
        <begin position="13"/>
        <end position="22"/>
    </location>
</feature>
<dbReference type="NCBIfam" id="TIGR01658">
    <property type="entry name" value="EYA-cons_domain"/>
    <property type="match status" value="1"/>
</dbReference>
<evidence type="ECO:0000256" key="7">
    <source>
        <dbReference type="ARBA" id="ARBA00051722"/>
    </source>
</evidence>
<dbReference type="STRING" id="3218.A0A2K1L1P8"/>
<reference evidence="11 13" key="2">
    <citation type="journal article" date="2018" name="Plant J.">
        <title>The Physcomitrella patens chromosome-scale assembly reveals moss genome structure and evolution.</title>
        <authorList>
            <person name="Lang D."/>
            <person name="Ullrich K.K."/>
            <person name="Murat F."/>
            <person name="Fuchs J."/>
            <person name="Jenkins J."/>
            <person name="Haas F.B."/>
            <person name="Piednoel M."/>
            <person name="Gundlach H."/>
            <person name="Van Bel M."/>
            <person name="Meyberg R."/>
            <person name="Vives C."/>
            <person name="Morata J."/>
            <person name="Symeonidi A."/>
            <person name="Hiss M."/>
            <person name="Muchero W."/>
            <person name="Kamisugi Y."/>
            <person name="Saleh O."/>
            <person name="Blanc G."/>
            <person name="Decker E.L."/>
            <person name="van Gessel N."/>
            <person name="Grimwood J."/>
            <person name="Hayes R.D."/>
            <person name="Graham S.W."/>
            <person name="Gunter L.E."/>
            <person name="McDaniel S.F."/>
            <person name="Hoernstein S.N.W."/>
            <person name="Larsson A."/>
            <person name="Li F.W."/>
            <person name="Perroud P.F."/>
            <person name="Phillips J."/>
            <person name="Ranjan P."/>
            <person name="Rokshar D.S."/>
            <person name="Rothfels C.J."/>
            <person name="Schneider L."/>
            <person name="Shu S."/>
            <person name="Stevenson D.W."/>
            <person name="Thummler F."/>
            <person name="Tillich M."/>
            <person name="Villarreal Aguilar J.C."/>
            <person name="Widiez T."/>
            <person name="Wong G.K."/>
            <person name="Wymore A."/>
            <person name="Zhang Y."/>
            <person name="Zimmer A.D."/>
            <person name="Quatrano R.S."/>
            <person name="Mayer K.F.X."/>
            <person name="Goodstein D."/>
            <person name="Casacuberta J.M."/>
            <person name="Vandepoele K."/>
            <person name="Reski R."/>
            <person name="Cuming A.C."/>
            <person name="Tuskan G.A."/>
            <person name="Maumus F."/>
            <person name="Salse J."/>
            <person name="Schmutz J."/>
            <person name="Rensing S.A."/>
        </authorList>
    </citation>
    <scope>NUCLEOTIDE SEQUENCE [LARGE SCALE GENOMIC DNA]</scope>
    <source>
        <strain evidence="12 13">cv. Gransden 2004</strain>
    </source>
</reference>
<dbReference type="Proteomes" id="UP000006727">
    <property type="component" value="Chromosome 2"/>
</dbReference>
<keyword evidence="13" id="KW-1185">Reference proteome</keyword>
<dbReference type="EnsemblPlants" id="Pp3c2_15970V3.1">
    <property type="protein sequence ID" value="Pp3c2_15970V3.1"/>
    <property type="gene ID" value="Pp3c2_15970"/>
</dbReference>
<keyword evidence="6" id="KW-0904">Protein phosphatase</keyword>
<evidence type="ECO:0000256" key="10">
    <source>
        <dbReference type="SAM" id="MobiDB-lite"/>
    </source>
</evidence>
<evidence type="ECO:0000256" key="5">
    <source>
        <dbReference type="ARBA" id="ARBA00022842"/>
    </source>
</evidence>
<protein>
    <recommendedName>
        <fullName evidence="2">protein-tyrosine-phosphatase</fullName>
        <ecNumber evidence="2">3.1.3.48</ecNumber>
    </recommendedName>
</protein>
<proteinExistence type="inferred from homology"/>
<dbReference type="GO" id="GO:0046872">
    <property type="term" value="F:metal ion binding"/>
    <property type="evidence" value="ECO:0007669"/>
    <property type="project" value="UniProtKB-KW"/>
</dbReference>
<dbReference type="AlphaFoldDB" id="A0A2K1L1P8"/>
<gene>
    <name evidence="12" type="primary">LOC112294730</name>
    <name evidence="11" type="ORF">PHYPA_002744</name>
</gene>
<feature type="region of interest" description="Disordered" evidence="10">
    <location>
        <begin position="1"/>
        <end position="36"/>
    </location>
</feature>
<keyword evidence="5 9" id="KW-0460">Magnesium</keyword>
<feature type="binding site" evidence="9">
    <location>
        <position position="435"/>
    </location>
    <ligand>
        <name>Mg(2+)</name>
        <dbReference type="ChEBI" id="CHEBI:18420"/>
    </ligand>
</feature>
<dbReference type="GO" id="GO:0030154">
    <property type="term" value="P:cell differentiation"/>
    <property type="evidence" value="ECO:0000318"/>
    <property type="project" value="GO_Central"/>
</dbReference>
<dbReference type="FunFam" id="3.40.50.12350:FF:000003">
    <property type="entry name" value="Eyes absent homolog"/>
    <property type="match status" value="1"/>
</dbReference>